<feature type="domain" description="N-acetyltransferase" evidence="3">
    <location>
        <begin position="6"/>
        <end position="143"/>
    </location>
</feature>
<dbReference type="Gene3D" id="3.40.630.30">
    <property type="match status" value="1"/>
</dbReference>
<protein>
    <submittedName>
        <fullName evidence="4">ElaA protein</fullName>
    </submittedName>
</protein>
<dbReference type="AlphaFoldDB" id="A0A7Y9LUF4"/>
<keyword evidence="2" id="KW-0012">Acyltransferase</keyword>
<dbReference type="Proteomes" id="UP000521748">
    <property type="component" value="Unassembled WGS sequence"/>
</dbReference>
<dbReference type="EMBL" id="JACBYQ010000002">
    <property type="protein sequence ID" value="NYE95801.1"/>
    <property type="molecule type" value="Genomic_DNA"/>
</dbReference>
<gene>
    <name evidence="4" type="ORF">FHU41_002051</name>
</gene>
<dbReference type="SUPFAM" id="SSF55729">
    <property type="entry name" value="Acyl-CoA N-acyltransferases (Nat)"/>
    <property type="match status" value="1"/>
</dbReference>
<evidence type="ECO:0000259" key="3">
    <source>
        <dbReference type="PROSITE" id="PS51186"/>
    </source>
</evidence>
<keyword evidence="5" id="KW-1185">Reference proteome</keyword>
<keyword evidence="1" id="KW-0808">Transferase</keyword>
<proteinExistence type="predicted"/>
<name>A0A7Y9LUF4_9MICC</name>
<evidence type="ECO:0000313" key="4">
    <source>
        <dbReference type="EMBL" id="NYE95801.1"/>
    </source>
</evidence>
<dbReference type="GO" id="GO:0016747">
    <property type="term" value="F:acyltransferase activity, transferring groups other than amino-acyl groups"/>
    <property type="evidence" value="ECO:0007669"/>
    <property type="project" value="InterPro"/>
</dbReference>
<dbReference type="Pfam" id="PF13673">
    <property type="entry name" value="Acetyltransf_10"/>
    <property type="match status" value="1"/>
</dbReference>
<evidence type="ECO:0000256" key="1">
    <source>
        <dbReference type="ARBA" id="ARBA00022679"/>
    </source>
</evidence>
<dbReference type="InterPro" id="IPR016181">
    <property type="entry name" value="Acyl_CoA_acyltransferase"/>
</dbReference>
<dbReference type="RefSeq" id="WP_179389537.1">
    <property type="nucleotide sequence ID" value="NZ_JACBYQ010000002.1"/>
</dbReference>
<dbReference type="PROSITE" id="PS51186">
    <property type="entry name" value="GNAT"/>
    <property type="match status" value="1"/>
</dbReference>
<reference evidence="4 5" key="1">
    <citation type="submission" date="2020-07" db="EMBL/GenBank/DDBJ databases">
        <title>Sequencing the genomes of 1000 actinobacteria strains.</title>
        <authorList>
            <person name="Klenk H.-P."/>
        </authorList>
    </citation>
    <scope>NUCLEOTIDE SEQUENCE [LARGE SCALE GENOMIC DNA]</scope>
    <source>
        <strain evidence="4 5">DSM 102047</strain>
    </source>
</reference>
<dbReference type="PANTHER" id="PTHR43877">
    <property type="entry name" value="AMINOALKYLPHOSPHONATE N-ACETYLTRANSFERASE-RELATED-RELATED"/>
    <property type="match status" value="1"/>
</dbReference>
<comment type="caution">
    <text evidence="4">The sequence shown here is derived from an EMBL/GenBank/DDBJ whole genome shotgun (WGS) entry which is preliminary data.</text>
</comment>
<evidence type="ECO:0000256" key="2">
    <source>
        <dbReference type="ARBA" id="ARBA00023315"/>
    </source>
</evidence>
<dbReference type="InterPro" id="IPR000182">
    <property type="entry name" value="GNAT_dom"/>
</dbReference>
<dbReference type="InterPro" id="IPR050832">
    <property type="entry name" value="Bact_Acetyltransf"/>
</dbReference>
<dbReference type="CDD" id="cd04301">
    <property type="entry name" value="NAT_SF"/>
    <property type="match status" value="1"/>
</dbReference>
<sequence length="146" mass="16339">MEYFSSPLAEMDPQTLYRLMCLRVSVFVVEQGAAYPELDGRDNEAGALLFWAEEDGEVLGTLRLLDEKHRFRIGRVATAQAARGRGLAGRLMQLAVAQAPGREIVLDAQTQKQAWYAKFGFKVSGDVFYEDDIEHVPMSREAVSPQ</sequence>
<organism evidence="4 5">
    <name type="scientific">Psychromicrobium silvestre</name>
    <dbReference type="NCBI Taxonomy" id="1645614"/>
    <lineage>
        <taxon>Bacteria</taxon>
        <taxon>Bacillati</taxon>
        <taxon>Actinomycetota</taxon>
        <taxon>Actinomycetes</taxon>
        <taxon>Micrococcales</taxon>
        <taxon>Micrococcaceae</taxon>
        <taxon>Psychromicrobium</taxon>
    </lineage>
</organism>
<evidence type="ECO:0000313" key="5">
    <source>
        <dbReference type="Proteomes" id="UP000521748"/>
    </source>
</evidence>
<accession>A0A7Y9LUF4</accession>